<dbReference type="SUPFAM" id="SSF56672">
    <property type="entry name" value="DNA/RNA polymerases"/>
    <property type="match status" value="1"/>
</dbReference>
<sequence>MVTNASELISDSKIGGSLGCSVHALVEFTVLRDMGQARSIVRTLNFQKAKFQLFKELVSRTPWEMVLRDRGAEQSWQIFKDAFHKAQELSVPRCRKLGKEGKRPAWLSRDMLVKLKSKRELHRQWKQGQVTWEEYRDAARLCRDGVRKAKAQLKLNLARDAKNNKKGFYRYINQKRKVKESVPPLMNKNGDLVSTDKEKAEALNNFFASVFSGNHSPHCSRVNGQHVGDQGGKAPPTVREDQVRDHLRNLNIYKSMGPDEMHPRVLRELADGRKNDPGNYRPVSLTSVPGKIMKQILLEAMLEHMEDREVIRDSQHGFTKGKSCLTNLVAFYKGVTTSVDEGKAMDVIYLDFCKAFDMVPHNILLSRLERYRFDGWTVHWIRNWLDGRIQRVVINSSIIFINDIDGEIECTLSKFADDTNLSGAADRPEGWDVIQRDLDKLEKWACVNLIMFNKAKCRVLHLGWGNPWFQYRLAQKANPILGCIKRSVASRSRAVILPLYSALVRPHLEYCIQLWSPQHKKDMELLEQVQRKATKMIRGLEHLSYEDRLRELGLFSLEKRRLRGDLIAAFQYLKGAYRKDRDRLFSKACCDRTRSNGFKLREGRFRLDLRNKCFTMRVVRHWNRLPREVVEAPSLEMFKVPKYQEISTKRVIRSIFSVQSVVLKRPDKEQAADFFREST</sequence>
<comment type="caution">
    <text evidence="2">The sequence shown here is derived from an EMBL/GenBank/DDBJ whole genome shotgun (WGS) entry which is preliminary data.</text>
</comment>
<gene>
    <name evidence="2" type="ORF">QYF61_024549</name>
</gene>
<dbReference type="InterPro" id="IPR043502">
    <property type="entry name" value="DNA/RNA_pol_sf"/>
</dbReference>
<reference evidence="2 3" key="1">
    <citation type="journal article" date="2023" name="J. Hered.">
        <title>Chromosome-level genome of the wood stork (Mycteria americana) provides insight into avian chromosome evolution.</title>
        <authorList>
            <person name="Flamio R. Jr."/>
            <person name="Ramstad K.M."/>
        </authorList>
    </citation>
    <scope>NUCLEOTIDE SEQUENCE [LARGE SCALE GENOMIC DNA]</scope>
    <source>
        <strain evidence="2">JAX WOST 10</strain>
    </source>
</reference>
<dbReference type="Proteomes" id="UP001333110">
    <property type="component" value="Unassembled WGS sequence"/>
</dbReference>
<keyword evidence="3" id="KW-1185">Reference proteome</keyword>
<feature type="domain" description="Reverse transcriptase" evidence="1">
    <location>
        <begin position="273"/>
        <end position="461"/>
    </location>
</feature>
<evidence type="ECO:0000313" key="3">
    <source>
        <dbReference type="Proteomes" id="UP001333110"/>
    </source>
</evidence>
<dbReference type="Pfam" id="PF00078">
    <property type="entry name" value="RVT_1"/>
    <property type="match status" value="1"/>
</dbReference>
<dbReference type="CDD" id="cd01650">
    <property type="entry name" value="RT_nLTR_like"/>
    <property type="match status" value="1"/>
</dbReference>
<evidence type="ECO:0000313" key="2">
    <source>
        <dbReference type="EMBL" id="KAK4825160.1"/>
    </source>
</evidence>
<dbReference type="EMBL" id="JAUNZN010000003">
    <property type="protein sequence ID" value="KAK4825160.1"/>
    <property type="molecule type" value="Genomic_DNA"/>
</dbReference>
<evidence type="ECO:0000259" key="1">
    <source>
        <dbReference type="Pfam" id="PF00078"/>
    </source>
</evidence>
<dbReference type="InterPro" id="IPR000477">
    <property type="entry name" value="RT_dom"/>
</dbReference>
<organism evidence="2 3">
    <name type="scientific">Mycteria americana</name>
    <name type="common">Wood stork</name>
    <dbReference type="NCBI Taxonomy" id="33587"/>
    <lineage>
        <taxon>Eukaryota</taxon>
        <taxon>Metazoa</taxon>
        <taxon>Chordata</taxon>
        <taxon>Craniata</taxon>
        <taxon>Vertebrata</taxon>
        <taxon>Euteleostomi</taxon>
        <taxon>Archelosauria</taxon>
        <taxon>Archosauria</taxon>
        <taxon>Dinosauria</taxon>
        <taxon>Saurischia</taxon>
        <taxon>Theropoda</taxon>
        <taxon>Coelurosauria</taxon>
        <taxon>Aves</taxon>
        <taxon>Neognathae</taxon>
        <taxon>Neoaves</taxon>
        <taxon>Aequornithes</taxon>
        <taxon>Ciconiiformes</taxon>
        <taxon>Ciconiidae</taxon>
        <taxon>Mycteria</taxon>
    </lineage>
</organism>
<protein>
    <recommendedName>
        <fullName evidence="1">Reverse transcriptase domain-containing protein</fullName>
    </recommendedName>
</protein>
<name>A0AAN7P1L0_MYCAM</name>
<proteinExistence type="predicted"/>
<accession>A0AAN7P1L0</accession>
<dbReference type="PANTHER" id="PTHR33332">
    <property type="entry name" value="REVERSE TRANSCRIPTASE DOMAIN-CONTAINING PROTEIN"/>
    <property type="match status" value="1"/>
</dbReference>
<dbReference type="AlphaFoldDB" id="A0AAN7P1L0"/>